<dbReference type="EMBL" id="BSFI01000023">
    <property type="protein sequence ID" value="GLK69858.1"/>
    <property type="molecule type" value="Genomic_DNA"/>
</dbReference>
<feature type="domain" description="HTH luxR-type" evidence="4">
    <location>
        <begin position="280"/>
        <end position="347"/>
    </location>
</feature>
<keyword evidence="2" id="KW-0238">DNA-binding</keyword>
<dbReference type="Pfam" id="PF00196">
    <property type="entry name" value="GerE"/>
    <property type="match status" value="1"/>
</dbReference>
<keyword evidence="1" id="KW-0805">Transcription regulation</keyword>
<evidence type="ECO:0000313" key="6">
    <source>
        <dbReference type="Proteomes" id="UP001143372"/>
    </source>
</evidence>
<accession>A0A9W6J507</accession>
<sequence length="354" mass="39091">MMWTDPGQSVGCDGLIGALGGVAREIGEADFHLRLFELVGAVLPHESGWIVRYSSKTEPDVLHTKEIGSDVVDYYLDAKPSSGDPYLRSWRRNTAPRVETMECAMPLAPDRNWYFSYFMKPIQLVDELGLFLPVSDSSCMSLFFERRAERFTDEDVTRLQQFFPTILEFHLSHMRALLRNMSGIAAGGRSMEDSVAAVFDRSGGLVSTTRKWREAEDSGAIPDALPHARSLGEIRGALDNSGLPLNAVALAEMNPLAPGGLLVHVVDGAEFEARSADRRAASILDQLTPRERDVMALTLEGMSTGAIAQRLGIAKGSIKNVRLRMYRKFGVSSEREMVSMMTPFSSRLISGLTR</sequence>
<evidence type="ECO:0000256" key="3">
    <source>
        <dbReference type="ARBA" id="ARBA00023163"/>
    </source>
</evidence>
<comment type="caution">
    <text evidence="5">The sequence shown here is derived from an EMBL/GenBank/DDBJ whole genome shotgun (WGS) entry which is preliminary data.</text>
</comment>
<dbReference type="Proteomes" id="UP001143372">
    <property type="component" value="Unassembled WGS sequence"/>
</dbReference>
<evidence type="ECO:0000256" key="1">
    <source>
        <dbReference type="ARBA" id="ARBA00023015"/>
    </source>
</evidence>
<dbReference type="SMART" id="SM00421">
    <property type="entry name" value="HTH_LUXR"/>
    <property type="match status" value="1"/>
</dbReference>
<proteinExistence type="predicted"/>
<dbReference type="GO" id="GO:0003677">
    <property type="term" value="F:DNA binding"/>
    <property type="evidence" value="ECO:0007669"/>
    <property type="project" value="UniProtKB-KW"/>
</dbReference>
<keyword evidence="6" id="KW-1185">Reference proteome</keyword>
<keyword evidence="3" id="KW-0804">Transcription</keyword>
<dbReference type="SUPFAM" id="SSF46894">
    <property type="entry name" value="C-terminal effector domain of the bipartite response regulators"/>
    <property type="match status" value="1"/>
</dbReference>
<reference evidence="5" key="1">
    <citation type="journal article" date="2014" name="Int. J. Syst. Evol. Microbiol.">
        <title>Complete genome sequence of Corynebacterium casei LMG S-19264T (=DSM 44701T), isolated from a smear-ripened cheese.</title>
        <authorList>
            <consortium name="US DOE Joint Genome Institute (JGI-PGF)"/>
            <person name="Walter F."/>
            <person name="Albersmeier A."/>
            <person name="Kalinowski J."/>
            <person name="Ruckert C."/>
        </authorList>
    </citation>
    <scope>NUCLEOTIDE SEQUENCE</scope>
    <source>
        <strain evidence="5">VKM B-2347</strain>
    </source>
</reference>
<gene>
    <name evidence="5" type="ORF">GCM10008179_34960</name>
</gene>
<dbReference type="InterPro" id="IPR000792">
    <property type="entry name" value="Tscrpt_reg_LuxR_C"/>
</dbReference>
<dbReference type="InterPro" id="IPR036388">
    <property type="entry name" value="WH-like_DNA-bd_sf"/>
</dbReference>
<name>A0A9W6J507_9HYPH</name>
<dbReference type="InterPro" id="IPR016032">
    <property type="entry name" value="Sig_transdc_resp-reg_C-effctor"/>
</dbReference>
<evidence type="ECO:0000256" key="2">
    <source>
        <dbReference type="ARBA" id="ARBA00023125"/>
    </source>
</evidence>
<dbReference type="PANTHER" id="PTHR44688:SF16">
    <property type="entry name" value="DNA-BINDING TRANSCRIPTIONAL ACTIVATOR DEVR_DOSR"/>
    <property type="match status" value="1"/>
</dbReference>
<dbReference type="Gene3D" id="1.10.10.10">
    <property type="entry name" value="Winged helix-like DNA-binding domain superfamily/Winged helix DNA-binding domain"/>
    <property type="match status" value="1"/>
</dbReference>
<evidence type="ECO:0000313" key="5">
    <source>
        <dbReference type="EMBL" id="GLK69858.1"/>
    </source>
</evidence>
<dbReference type="GO" id="GO:0006355">
    <property type="term" value="P:regulation of DNA-templated transcription"/>
    <property type="evidence" value="ECO:0007669"/>
    <property type="project" value="InterPro"/>
</dbReference>
<dbReference type="PROSITE" id="PS00622">
    <property type="entry name" value="HTH_LUXR_1"/>
    <property type="match status" value="1"/>
</dbReference>
<dbReference type="PANTHER" id="PTHR44688">
    <property type="entry name" value="DNA-BINDING TRANSCRIPTIONAL ACTIVATOR DEVR_DOSR"/>
    <property type="match status" value="1"/>
</dbReference>
<dbReference type="AlphaFoldDB" id="A0A9W6J507"/>
<dbReference type="RefSeq" id="WP_271170069.1">
    <property type="nucleotide sequence ID" value="NZ_BSFI01000023.1"/>
</dbReference>
<evidence type="ECO:0000259" key="4">
    <source>
        <dbReference type="PROSITE" id="PS50043"/>
    </source>
</evidence>
<dbReference type="CDD" id="cd06170">
    <property type="entry name" value="LuxR_C_like"/>
    <property type="match status" value="1"/>
</dbReference>
<organism evidence="5 6">
    <name type="scientific">Hansschlegelia plantiphila</name>
    <dbReference type="NCBI Taxonomy" id="374655"/>
    <lineage>
        <taxon>Bacteria</taxon>
        <taxon>Pseudomonadati</taxon>
        <taxon>Pseudomonadota</taxon>
        <taxon>Alphaproteobacteria</taxon>
        <taxon>Hyphomicrobiales</taxon>
        <taxon>Methylopilaceae</taxon>
        <taxon>Hansschlegelia</taxon>
    </lineage>
</organism>
<protein>
    <recommendedName>
        <fullName evidence="4">HTH luxR-type domain-containing protein</fullName>
    </recommendedName>
</protein>
<reference evidence="5" key="2">
    <citation type="submission" date="2023-01" db="EMBL/GenBank/DDBJ databases">
        <authorList>
            <person name="Sun Q."/>
            <person name="Evtushenko L."/>
        </authorList>
    </citation>
    <scope>NUCLEOTIDE SEQUENCE</scope>
    <source>
        <strain evidence="5">VKM B-2347</strain>
    </source>
</reference>
<dbReference type="PROSITE" id="PS50043">
    <property type="entry name" value="HTH_LUXR_2"/>
    <property type="match status" value="1"/>
</dbReference>